<protein>
    <submittedName>
        <fullName evidence="1">Uncharacterized protein</fullName>
    </submittedName>
</protein>
<sequence length="98" mass="11385">MIVMMGAMDMSMMMIMEAMMMAMIKSRIGMRATIPKENMRKLVNIALMVKMEKKKNLVVAPLVMREHVRDLTPTLRVKMIPMMMPEHVTLTTPMMKVR</sequence>
<keyword evidence="2" id="KW-1185">Reference proteome</keyword>
<comment type="caution">
    <text evidence="1">The sequence shown here is derived from an EMBL/GenBank/DDBJ whole genome shotgun (WGS) entry which is preliminary data.</text>
</comment>
<dbReference type="OrthoDB" id="1328363at2759"/>
<name>A0A9J5W969_SOLCO</name>
<evidence type="ECO:0000313" key="1">
    <source>
        <dbReference type="EMBL" id="KAG5572113.1"/>
    </source>
</evidence>
<organism evidence="1 2">
    <name type="scientific">Solanum commersonii</name>
    <name type="common">Commerson's wild potato</name>
    <name type="synonym">Commerson's nightshade</name>
    <dbReference type="NCBI Taxonomy" id="4109"/>
    <lineage>
        <taxon>Eukaryota</taxon>
        <taxon>Viridiplantae</taxon>
        <taxon>Streptophyta</taxon>
        <taxon>Embryophyta</taxon>
        <taxon>Tracheophyta</taxon>
        <taxon>Spermatophyta</taxon>
        <taxon>Magnoliopsida</taxon>
        <taxon>eudicotyledons</taxon>
        <taxon>Gunneridae</taxon>
        <taxon>Pentapetalae</taxon>
        <taxon>asterids</taxon>
        <taxon>lamiids</taxon>
        <taxon>Solanales</taxon>
        <taxon>Solanaceae</taxon>
        <taxon>Solanoideae</taxon>
        <taxon>Solaneae</taxon>
        <taxon>Solanum</taxon>
    </lineage>
</organism>
<dbReference type="AlphaFoldDB" id="A0A9J5W969"/>
<reference evidence="1 2" key="1">
    <citation type="submission" date="2020-09" db="EMBL/GenBank/DDBJ databases">
        <title>De no assembly of potato wild relative species, Solanum commersonii.</title>
        <authorList>
            <person name="Cho K."/>
        </authorList>
    </citation>
    <scope>NUCLEOTIDE SEQUENCE [LARGE SCALE GENOMIC DNA]</scope>
    <source>
        <strain evidence="1">LZ3.2</strain>
        <tissue evidence="1">Leaf</tissue>
    </source>
</reference>
<gene>
    <name evidence="1" type="ORF">H5410_061879</name>
</gene>
<proteinExistence type="predicted"/>
<dbReference type="Proteomes" id="UP000824120">
    <property type="component" value="Chromosome 12"/>
</dbReference>
<dbReference type="EMBL" id="JACXVP010000012">
    <property type="protein sequence ID" value="KAG5572113.1"/>
    <property type="molecule type" value="Genomic_DNA"/>
</dbReference>
<accession>A0A9J5W969</accession>
<evidence type="ECO:0000313" key="2">
    <source>
        <dbReference type="Proteomes" id="UP000824120"/>
    </source>
</evidence>